<dbReference type="EMBL" id="CCRK01000002">
    <property type="protein sequence ID" value="CDZ45994.1"/>
    <property type="molecule type" value="Genomic_DNA"/>
</dbReference>
<dbReference type="Proteomes" id="UP000039660">
    <property type="component" value="Unassembled WGS sequence"/>
</dbReference>
<proteinExistence type="predicted"/>
<gene>
    <name evidence="1" type="ORF">NGAL_HAMBI1189_11830</name>
</gene>
<evidence type="ECO:0000313" key="2">
    <source>
        <dbReference type="Proteomes" id="UP000039660"/>
    </source>
</evidence>
<dbReference type="RefSeq" id="WP_172729820.1">
    <property type="nucleotide sequence ID" value="NZ_CCRK01000002.1"/>
</dbReference>
<name>A0A0T7GFE8_NEOGA</name>
<evidence type="ECO:0000313" key="1">
    <source>
        <dbReference type="EMBL" id="CDZ45994.1"/>
    </source>
</evidence>
<protein>
    <submittedName>
        <fullName evidence="1">Uncharacterized protein</fullName>
    </submittedName>
</protein>
<organism evidence="1 2">
    <name type="scientific">Neorhizobium galegae bv. officinalis</name>
    <dbReference type="NCBI Taxonomy" id="323656"/>
    <lineage>
        <taxon>Bacteria</taxon>
        <taxon>Pseudomonadati</taxon>
        <taxon>Pseudomonadota</taxon>
        <taxon>Alphaproteobacteria</taxon>
        <taxon>Hyphomicrobiales</taxon>
        <taxon>Rhizobiaceae</taxon>
        <taxon>Rhizobium/Agrobacterium group</taxon>
        <taxon>Neorhizobium</taxon>
    </lineage>
</organism>
<reference evidence="1 2" key="1">
    <citation type="submission" date="2014-08" db="EMBL/GenBank/DDBJ databases">
        <authorList>
            <person name="Chen Y.-H."/>
        </authorList>
    </citation>
    <scope>NUCLEOTIDE SEQUENCE [LARGE SCALE GENOMIC DNA]</scope>
</reference>
<accession>A0A0T7GFE8</accession>
<sequence length="66" mass="7591">MFSSYDSLDNDDLTLLRQVLEDVCLEKGIQLGGDEARKIARELVNWYLFGVKHPDQLKDMLKPLVP</sequence>
<dbReference type="AlphaFoldDB" id="A0A0T7GFE8"/>